<reference evidence="2 3" key="1">
    <citation type="submission" date="2014-01" db="EMBL/GenBank/DDBJ databases">
        <title>Full genme sequencing of cellulolytic bacterium Gynuella sunshinyii YC6258T gen. nov., sp. nov.</title>
        <authorList>
            <person name="Khan H."/>
            <person name="Chung E.J."/>
            <person name="Chung Y.R."/>
        </authorList>
    </citation>
    <scope>NUCLEOTIDE SEQUENCE [LARGE SCALE GENOMIC DNA]</scope>
    <source>
        <strain evidence="2 3">YC6258</strain>
    </source>
</reference>
<evidence type="ECO:0000313" key="2">
    <source>
        <dbReference type="EMBL" id="AJQ97921.1"/>
    </source>
</evidence>
<proteinExistence type="predicted"/>
<dbReference type="Gene3D" id="2.40.50.230">
    <property type="entry name" value="Gp5 N-terminal domain"/>
    <property type="match status" value="1"/>
</dbReference>
<dbReference type="InterPro" id="IPR037026">
    <property type="entry name" value="Vgr_OB-fold_dom_sf"/>
</dbReference>
<name>A0A0C5VUV8_9GAMM</name>
<feature type="region of interest" description="Disordered" evidence="1">
    <location>
        <begin position="225"/>
        <end position="247"/>
    </location>
</feature>
<dbReference type="SUPFAM" id="SSF69279">
    <property type="entry name" value="Phage tail proteins"/>
    <property type="match status" value="1"/>
</dbReference>
<gene>
    <name evidence="2" type="ORF">YC6258_05893</name>
</gene>
<dbReference type="RefSeq" id="WP_044619536.1">
    <property type="nucleotide sequence ID" value="NZ_CP007142.1"/>
</dbReference>
<evidence type="ECO:0000256" key="1">
    <source>
        <dbReference type="SAM" id="MobiDB-lite"/>
    </source>
</evidence>
<dbReference type="HOGENOM" id="CLU_333662_0_0_6"/>
<dbReference type="AlphaFoldDB" id="A0A0C5VUV8"/>
<evidence type="ECO:0000313" key="3">
    <source>
        <dbReference type="Proteomes" id="UP000032266"/>
    </source>
</evidence>
<dbReference type="Proteomes" id="UP000032266">
    <property type="component" value="Chromosome"/>
</dbReference>
<feature type="compositionally biased region" description="Basic and acidic residues" evidence="1">
    <location>
        <begin position="228"/>
        <end position="240"/>
    </location>
</feature>
<protein>
    <recommendedName>
        <fullName evidence="4">Rhs element Vgr protein</fullName>
    </recommendedName>
</protein>
<dbReference type="Gene3D" id="3.55.50.10">
    <property type="entry name" value="Baseplate protein-like domains"/>
    <property type="match status" value="1"/>
</dbReference>
<dbReference type="EMBL" id="CP007142">
    <property type="protein sequence ID" value="AJQ97921.1"/>
    <property type="molecule type" value="Genomic_DNA"/>
</dbReference>
<organism evidence="2 3">
    <name type="scientific">Gynuella sunshinyii YC6258</name>
    <dbReference type="NCBI Taxonomy" id="1445510"/>
    <lineage>
        <taxon>Bacteria</taxon>
        <taxon>Pseudomonadati</taxon>
        <taxon>Pseudomonadota</taxon>
        <taxon>Gammaproteobacteria</taxon>
        <taxon>Oceanospirillales</taxon>
        <taxon>Saccharospirillaceae</taxon>
        <taxon>Gynuella</taxon>
    </lineage>
</organism>
<accession>A0A0C5VUV8</accession>
<dbReference type="Gene3D" id="4.10.220.110">
    <property type="match status" value="1"/>
</dbReference>
<dbReference type="SUPFAM" id="SSF69255">
    <property type="entry name" value="gp5 N-terminal domain-like"/>
    <property type="match status" value="1"/>
</dbReference>
<evidence type="ECO:0008006" key="4">
    <source>
        <dbReference type="Google" id="ProtNLM"/>
    </source>
</evidence>
<dbReference type="Gene3D" id="2.30.110.50">
    <property type="match status" value="1"/>
</dbReference>
<keyword evidence="3" id="KW-1185">Reference proteome</keyword>
<sequence length="865" mass="96392">MTFTEITLTLASGTQLPVQYMEGWEDLNQPTRLEINCPITELYEDTDALLGQAVTVSMQAGDHQRVWQLVIDRIQYHSDGAGEYWQFYLCSKLLWGRRLQRTRLFMDLNREQVLRQLLRECGYQDFEVELALDPVPAPKGPYLQAQEDNLQCFHRLLAEVGGIYWLEHHPERNHETLVIRNNPGISPYLEQVQWAQVVSGLAPDAQLNRITKAMRRVTGRRRRYGHAVKGDTRSLSRDDANVQGFEPPLSRSEAEQRALFQQQADEQFDWQLELHSFQPLLAVGYTLVLDASQLPVAESGEFRLHKVRHHARTAGSGYGLRYHNEAWVIRRTTPVRLTLAEQADKPLLFPARIESHHDYAELSADGRYYLRPAFDQSGKPIAQASPLLERVSIYASPETDDAPSAGWHFPLLDQSTVLVSCLNNDPARMAILGFIPNRRQIGPVTSDNASQSRIVTPSQNELLFDDDPYVNRIALFTFDGQNQCELCAQNEAAFAGILSQYGSLRLTAGTRLLINTGEHLNERIGQHRAIQVTQNSELRTEQGAIRHQAATEINLSAQQNIYHNSEGDYSLQAADGDIQITVGDGFNTEVSGGDMQVKVAANATHQINGTIHLSSQGGNIIITDGTGGIQLDAAGNLKLWGKKITLNGQSGTQLNGDISYETGGGNEPESVAAVEIPDIPETLELVDELAPRIDDINWQARTVLIGQPAELHIAVTHLMKDSTLNVTIEQVNPDGSTQVVDTLSHTVTEANGIIALSWQTPQHTAEPENRHASEGLKPYYYRAKAECGSALFEWSDNLQININLKVDMTEMAGQQYEDGTLIQLVTADQQHHEGEIRHQTVWFNNVASGGCSLRVLGAVNTHREA</sequence>
<dbReference type="OrthoDB" id="6104912at2"/>
<dbReference type="STRING" id="1445510.YC6258_05893"/>
<dbReference type="KEGG" id="gsn:YC6258_05893"/>
<dbReference type="Pfam" id="PF05954">
    <property type="entry name" value="Phage_GPD"/>
    <property type="match status" value="1"/>
</dbReference>